<proteinExistence type="inferred from homology"/>
<protein>
    <recommendedName>
        <fullName evidence="3 12">DNA replication and repair protein RecF</fullName>
    </recommendedName>
</protein>
<organism evidence="15 16">
    <name type="scientific">[Clostridium] methylpentosum DSM 5476</name>
    <dbReference type="NCBI Taxonomy" id="537013"/>
    <lineage>
        <taxon>Bacteria</taxon>
        <taxon>Bacillati</taxon>
        <taxon>Bacillota</taxon>
        <taxon>Clostridia</taxon>
        <taxon>Eubacteriales</taxon>
        <taxon>Oscillospiraceae</taxon>
        <taxon>Oscillospiraceae incertae sedis</taxon>
    </lineage>
</organism>
<accession>C0EA14</accession>
<evidence type="ECO:0000256" key="4">
    <source>
        <dbReference type="ARBA" id="ARBA00022490"/>
    </source>
</evidence>
<dbReference type="HOGENOM" id="CLU_040267_0_1_9"/>
<dbReference type="PANTHER" id="PTHR32182">
    <property type="entry name" value="DNA REPLICATION AND REPAIR PROTEIN RECF"/>
    <property type="match status" value="1"/>
</dbReference>
<evidence type="ECO:0000256" key="9">
    <source>
        <dbReference type="ARBA" id="ARBA00023125"/>
    </source>
</evidence>
<dbReference type="GO" id="GO:0005524">
    <property type="term" value="F:ATP binding"/>
    <property type="evidence" value="ECO:0007669"/>
    <property type="project" value="UniProtKB-UniRule"/>
</dbReference>
<dbReference type="GO" id="GO:0009432">
    <property type="term" value="P:SOS response"/>
    <property type="evidence" value="ECO:0007669"/>
    <property type="project" value="UniProtKB-UniRule"/>
</dbReference>
<keyword evidence="16" id="KW-1185">Reference proteome</keyword>
<evidence type="ECO:0000256" key="11">
    <source>
        <dbReference type="ARBA" id="ARBA00023236"/>
    </source>
</evidence>
<reference evidence="15 16" key="1">
    <citation type="submission" date="2009-01" db="EMBL/GenBank/DDBJ databases">
        <authorList>
            <person name="Fulton L."/>
            <person name="Clifton S."/>
            <person name="Fulton B."/>
            <person name="Xu J."/>
            <person name="Minx P."/>
            <person name="Pepin K.H."/>
            <person name="Johnson M."/>
            <person name="Bhonagiri V."/>
            <person name="Nash W.E."/>
            <person name="Mardis E.R."/>
            <person name="Wilson R.K."/>
        </authorList>
    </citation>
    <scope>NUCLEOTIDE SEQUENCE [LARGE SCALE GENOMIC DNA]</scope>
    <source>
        <strain evidence="15 16">DSM 5476</strain>
    </source>
</reference>
<comment type="subcellular location">
    <subcellularLocation>
        <location evidence="1 12 13">Cytoplasm</location>
    </subcellularLocation>
</comment>
<feature type="binding site" evidence="12">
    <location>
        <begin position="30"/>
        <end position="37"/>
    </location>
    <ligand>
        <name>ATP</name>
        <dbReference type="ChEBI" id="CHEBI:30616"/>
    </ligand>
</feature>
<dbReference type="Gene3D" id="3.40.50.300">
    <property type="entry name" value="P-loop containing nucleotide triphosphate hydrolases"/>
    <property type="match status" value="1"/>
</dbReference>
<gene>
    <name evidence="12 15" type="primary">recF</name>
    <name evidence="15" type="ORF">CLOSTMETH_00668</name>
</gene>
<evidence type="ECO:0000313" key="15">
    <source>
        <dbReference type="EMBL" id="EEG31633.1"/>
    </source>
</evidence>
<keyword evidence="8 12" id="KW-0067">ATP-binding</keyword>
<dbReference type="GO" id="GO:0003697">
    <property type="term" value="F:single-stranded DNA binding"/>
    <property type="evidence" value="ECO:0007669"/>
    <property type="project" value="UniProtKB-UniRule"/>
</dbReference>
<evidence type="ECO:0000256" key="10">
    <source>
        <dbReference type="ARBA" id="ARBA00023204"/>
    </source>
</evidence>
<dbReference type="AlphaFoldDB" id="C0EA14"/>
<evidence type="ECO:0000256" key="12">
    <source>
        <dbReference type="HAMAP-Rule" id="MF_00365"/>
    </source>
</evidence>
<keyword evidence="4 12" id="KW-0963">Cytoplasm</keyword>
<evidence type="ECO:0000313" key="16">
    <source>
        <dbReference type="Proteomes" id="UP000003340"/>
    </source>
</evidence>
<evidence type="ECO:0000259" key="14">
    <source>
        <dbReference type="Pfam" id="PF02463"/>
    </source>
</evidence>
<keyword evidence="6 12" id="KW-0547">Nucleotide-binding</keyword>
<keyword evidence="10 12" id="KW-0234">DNA repair</keyword>
<dbReference type="EMBL" id="ACEC01000026">
    <property type="protein sequence ID" value="EEG31633.1"/>
    <property type="molecule type" value="Genomic_DNA"/>
</dbReference>
<dbReference type="NCBIfam" id="TIGR00611">
    <property type="entry name" value="recf"/>
    <property type="match status" value="1"/>
</dbReference>
<dbReference type="HAMAP" id="MF_00365">
    <property type="entry name" value="RecF"/>
    <property type="match status" value="1"/>
</dbReference>
<keyword evidence="7 12" id="KW-0227">DNA damage</keyword>
<dbReference type="eggNOG" id="COG1195">
    <property type="taxonomic scope" value="Bacteria"/>
</dbReference>
<dbReference type="GO" id="GO:0006260">
    <property type="term" value="P:DNA replication"/>
    <property type="evidence" value="ECO:0007669"/>
    <property type="project" value="UniProtKB-UniRule"/>
</dbReference>
<dbReference type="Proteomes" id="UP000003340">
    <property type="component" value="Unassembled WGS sequence"/>
</dbReference>
<dbReference type="Pfam" id="PF02463">
    <property type="entry name" value="SMC_N"/>
    <property type="match status" value="1"/>
</dbReference>
<dbReference type="GO" id="GO:0006302">
    <property type="term" value="P:double-strand break repair"/>
    <property type="evidence" value="ECO:0007669"/>
    <property type="project" value="TreeGrafter"/>
</dbReference>
<dbReference type="SUPFAM" id="SSF52540">
    <property type="entry name" value="P-loop containing nucleoside triphosphate hydrolases"/>
    <property type="match status" value="1"/>
</dbReference>
<comment type="similarity">
    <text evidence="2 12 13">Belongs to the RecF family.</text>
</comment>
<dbReference type="InterPro" id="IPR042174">
    <property type="entry name" value="RecF_2"/>
</dbReference>
<evidence type="ECO:0000256" key="5">
    <source>
        <dbReference type="ARBA" id="ARBA00022705"/>
    </source>
</evidence>
<evidence type="ECO:0000256" key="2">
    <source>
        <dbReference type="ARBA" id="ARBA00008016"/>
    </source>
</evidence>
<dbReference type="InterPro" id="IPR027417">
    <property type="entry name" value="P-loop_NTPase"/>
</dbReference>
<comment type="caution">
    <text evidence="15">The sequence shown here is derived from an EMBL/GenBank/DDBJ whole genome shotgun (WGS) entry which is preliminary data.</text>
</comment>
<dbReference type="Gene3D" id="1.20.1050.90">
    <property type="entry name" value="RecF/RecN/SMC, N-terminal domain"/>
    <property type="match status" value="1"/>
</dbReference>
<keyword evidence="11 12" id="KW-0742">SOS response</keyword>
<dbReference type="GO" id="GO:0005737">
    <property type="term" value="C:cytoplasm"/>
    <property type="evidence" value="ECO:0007669"/>
    <property type="project" value="UniProtKB-SubCell"/>
</dbReference>
<evidence type="ECO:0000256" key="7">
    <source>
        <dbReference type="ARBA" id="ARBA00022763"/>
    </source>
</evidence>
<dbReference type="InterPro" id="IPR003395">
    <property type="entry name" value="RecF/RecN/SMC_N"/>
</dbReference>
<evidence type="ECO:0000256" key="8">
    <source>
        <dbReference type="ARBA" id="ARBA00022840"/>
    </source>
</evidence>
<keyword evidence="9 12" id="KW-0238">DNA-binding</keyword>
<dbReference type="InterPro" id="IPR018078">
    <property type="entry name" value="DNA-binding_RecF_CS"/>
</dbReference>
<evidence type="ECO:0000256" key="6">
    <source>
        <dbReference type="ARBA" id="ARBA00022741"/>
    </source>
</evidence>
<evidence type="ECO:0000256" key="1">
    <source>
        <dbReference type="ARBA" id="ARBA00004496"/>
    </source>
</evidence>
<evidence type="ECO:0000256" key="13">
    <source>
        <dbReference type="RuleBase" id="RU000578"/>
    </source>
</evidence>
<keyword evidence="5 12" id="KW-0235">DNA replication</keyword>
<dbReference type="STRING" id="537013.CLOSTMETH_00668"/>
<evidence type="ECO:0000256" key="3">
    <source>
        <dbReference type="ARBA" id="ARBA00020170"/>
    </source>
</evidence>
<feature type="domain" description="RecF/RecN/SMC N-terminal" evidence="14">
    <location>
        <begin position="3"/>
        <end position="346"/>
    </location>
</feature>
<dbReference type="PANTHER" id="PTHR32182:SF0">
    <property type="entry name" value="DNA REPLICATION AND REPAIR PROTEIN RECF"/>
    <property type="match status" value="1"/>
</dbReference>
<reference evidence="15 16" key="2">
    <citation type="submission" date="2009-02" db="EMBL/GenBank/DDBJ databases">
        <title>Draft genome sequence of Clostridium methylpentosum (DSM 5476).</title>
        <authorList>
            <person name="Sudarsanam P."/>
            <person name="Ley R."/>
            <person name="Guruge J."/>
            <person name="Turnbaugh P.J."/>
            <person name="Mahowald M."/>
            <person name="Liep D."/>
            <person name="Gordon J."/>
        </authorList>
    </citation>
    <scope>NUCLEOTIDE SEQUENCE [LARGE SCALE GENOMIC DNA]</scope>
    <source>
        <strain evidence="15 16">DSM 5476</strain>
    </source>
</reference>
<comment type="function">
    <text evidence="12 13">The RecF protein is involved in DNA metabolism; it is required for DNA replication and normal SOS inducibility. RecF binds preferentially to single-stranded, linear DNA. It also seems to bind ATP.</text>
</comment>
<dbReference type="PROSITE" id="PS00618">
    <property type="entry name" value="RECF_2"/>
    <property type="match status" value="1"/>
</dbReference>
<dbReference type="GO" id="GO:0000731">
    <property type="term" value="P:DNA synthesis involved in DNA repair"/>
    <property type="evidence" value="ECO:0007669"/>
    <property type="project" value="TreeGrafter"/>
</dbReference>
<dbReference type="InterPro" id="IPR001238">
    <property type="entry name" value="DNA-binding_RecF"/>
</dbReference>
<name>C0EA14_9FIRM</name>
<sequence>MKITEFKAHNFRNLQDIVLTPDPGINLIYGQNAQGKTNLIEAIWLFSGEKSFRGNKDSRMIWFEEQFATLSLSFDDGEREQHAQIRLGEKNSCTLNRVEQKSLSALAGAFQCVVFSPTHLAVVQGGPSLRRKFLDSAICQIRPDYHGYLGQYERVLAQRNSLLKEIARYSYLRDTIEVWDRQLAKLGTIVTILRQDYVCKVEKFAKHSYAGISSDREQLGLSYQSTAFDSLLDHAYTQDKVDCYFSRLEESLDQDIRQGFTGIGVHRDDLELLINGLAVKTYGSQGQQRSTILALKLAEARLLKSITGNHPVILLDDVMSELDISRQDYLLNHIRENQVFITCCDSSNTLRLQSGRVFHIDGGKLLDEESAKCTST</sequence>